<protein>
    <recommendedName>
        <fullName evidence="3">DUF1788 domain-containing protein</fullName>
    </recommendedName>
</protein>
<dbReference type="Pfam" id="PF08747">
    <property type="entry name" value="BrxB"/>
    <property type="match status" value="1"/>
</dbReference>
<dbReference type="Proteomes" id="UP000095214">
    <property type="component" value="Chromosome"/>
</dbReference>
<name>A0A1D8B312_9ACTO</name>
<dbReference type="InterPro" id="IPR014858">
    <property type="entry name" value="BrxB"/>
</dbReference>
<evidence type="ECO:0008006" key="3">
    <source>
        <dbReference type="Google" id="ProtNLM"/>
    </source>
</evidence>
<evidence type="ECO:0000313" key="1">
    <source>
        <dbReference type="EMBL" id="AOS47538.1"/>
    </source>
</evidence>
<dbReference type="STRING" id="178339.BH719_06515"/>
<sequence length="216" mass="24729">MRRTYARSLDDTFDIAYQVMTSERFIEMEGLGNEVPYFVLRYRPEWEPGVDKAVRRLTSRVRQHYPLTVVDVFDLAHRLWRESGYLETIIEAEGSMPEQDFRDGLKGLIDPEDLLAPAIDREIARDADARAVLVTGVHHLFPLVRAHRLLNCLQPLASRRPLVLAFPGSYNQSPERASSLVLFDRVGEDNYYRAFDLLDQRYALDGAGGATERTGE</sequence>
<keyword evidence="2" id="KW-1185">Reference proteome</keyword>
<accession>A0A1D8B312</accession>
<dbReference type="EMBL" id="CP017298">
    <property type="protein sequence ID" value="AOS47538.1"/>
    <property type="molecule type" value="Genomic_DNA"/>
</dbReference>
<proteinExistence type="predicted"/>
<evidence type="ECO:0000313" key="2">
    <source>
        <dbReference type="Proteomes" id="UP000095214"/>
    </source>
</evidence>
<gene>
    <name evidence="1" type="ORF">BH719_06515</name>
</gene>
<dbReference type="OrthoDB" id="1093513at2"/>
<reference evidence="1 2" key="1">
    <citation type="submission" date="2016-09" db="EMBL/GenBank/DDBJ databases">
        <title>Complete genome sequence of Actinomyces hongkongensis HKU8.</title>
        <authorList>
            <person name="Gao Y.-X."/>
            <person name="Zhou Y.-Y."/>
            <person name="Xie Y."/>
            <person name="Wang M."/>
            <person name="Wang S.-J."/>
            <person name="Shen S.-G."/>
        </authorList>
    </citation>
    <scope>NUCLEOTIDE SEQUENCE [LARGE SCALE GENOMIC DNA]</scope>
    <source>
        <strain evidence="1 2">HKU8</strain>
    </source>
</reference>
<organism evidence="1 2">
    <name type="scientific">Pauljensenia hongkongensis</name>
    <dbReference type="NCBI Taxonomy" id="178339"/>
    <lineage>
        <taxon>Bacteria</taxon>
        <taxon>Bacillati</taxon>
        <taxon>Actinomycetota</taxon>
        <taxon>Actinomycetes</taxon>
        <taxon>Actinomycetales</taxon>
        <taxon>Actinomycetaceae</taxon>
        <taxon>Pauljensenia</taxon>
    </lineage>
</organism>
<dbReference type="AlphaFoldDB" id="A0A1D8B312"/>
<dbReference type="KEGG" id="phon:BH719_06515"/>
<dbReference type="RefSeq" id="WP_009744021.1">
    <property type="nucleotide sequence ID" value="NZ_CP017298.1"/>
</dbReference>